<gene>
    <name evidence="2" type="ORF">BTR14_14550</name>
</gene>
<dbReference type="Proteomes" id="UP000192652">
    <property type="component" value="Unassembled WGS sequence"/>
</dbReference>
<dbReference type="PANTHER" id="PTHR42702:SF1">
    <property type="entry name" value="REGULATORY PROTEIN FOR BETA-LACTAMASE"/>
    <property type="match status" value="1"/>
</dbReference>
<comment type="caution">
    <text evidence="2">The sequence shown here is derived from an EMBL/GenBank/DDBJ whole genome shotgun (WGS) entry which is preliminary data.</text>
</comment>
<sequence length="110" mass="12068">MDRLQNKASLDAVQAYVAHMEVERGFSRQTALEKCLLLGEELGELFKAVRRQTGMPIEGGAAALAVADELADMLIYLCAIANRHGISLEEALRAKEARNATREWRPAVSA</sequence>
<organism evidence="2 3">
    <name type="scientific">Xaviernesmea rhizosphaerae</name>
    <dbReference type="NCBI Taxonomy" id="1672749"/>
    <lineage>
        <taxon>Bacteria</taxon>
        <taxon>Pseudomonadati</taxon>
        <taxon>Pseudomonadota</taxon>
        <taxon>Alphaproteobacteria</taxon>
        <taxon>Hyphomicrobiales</taxon>
        <taxon>Rhizobiaceae</taxon>
        <taxon>Rhizobium/Agrobacterium group</taxon>
        <taxon>Xaviernesmea</taxon>
    </lineage>
</organism>
<dbReference type="PANTHER" id="PTHR42702">
    <property type="entry name" value="NUCLEOTIDE PYROPHOSPHOHYDROLASE"/>
    <property type="match status" value="1"/>
</dbReference>
<evidence type="ECO:0000313" key="3">
    <source>
        <dbReference type="Proteomes" id="UP000192652"/>
    </source>
</evidence>
<proteinExistence type="predicted"/>
<dbReference type="RefSeq" id="WP_081176705.1">
    <property type="nucleotide sequence ID" value="NZ_MSPX01000012.1"/>
</dbReference>
<evidence type="ECO:0000259" key="1">
    <source>
        <dbReference type="Pfam" id="PF03819"/>
    </source>
</evidence>
<feature type="domain" description="NTP pyrophosphohydrolase MazG-like" evidence="1">
    <location>
        <begin position="35"/>
        <end position="94"/>
    </location>
</feature>
<evidence type="ECO:0000313" key="2">
    <source>
        <dbReference type="EMBL" id="OQP85684.1"/>
    </source>
</evidence>
<dbReference type="Gene3D" id="1.10.287.1080">
    <property type="entry name" value="MazG-like"/>
    <property type="match status" value="1"/>
</dbReference>
<dbReference type="SUPFAM" id="SSF101386">
    <property type="entry name" value="all-alpha NTP pyrophosphatases"/>
    <property type="match status" value="1"/>
</dbReference>
<name>A0ABX3PC95_9HYPH</name>
<dbReference type="EMBL" id="MSPX01000012">
    <property type="protein sequence ID" value="OQP85684.1"/>
    <property type="molecule type" value="Genomic_DNA"/>
</dbReference>
<reference evidence="2 3" key="1">
    <citation type="journal article" date="2017" name="Antonie Van Leeuwenhoek">
        <title>Rhizobium rhizosphaerae sp. nov., a novel species isolated from rice rhizosphere.</title>
        <authorList>
            <person name="Zhao J.J."/>
            <person name="Zhang J."/>
            <person name="Zhang R.J."/>
            <person name="Zhang C.W."/>
            <person name="Yin H.Q."/>
            <person name="Zhang X.X."/>
        </authorList>
    </citation>
    <scope>NUCLEOTIDE SEQUENCE [LARGE SCALE GENOMIC DNA]</scope>
    <source>
        <strain evidence="2 3">RD15</strain>
    </source>
</reference>
<dbReference type="InterPro" id="IPR004518">
    <property type="entry name" value="MazG-like_dom"/>
</dbReference>
<accession>A0ABX3PC95</accession>
<keyword evidence="3" id="KW-1185">Reference proteome</keyword>
<dbReference type="Pfam" id="PF03819">
    <property type="entry name" value="MazG"/>
    <property type="match status" value="1"/>
</dbReference>
<protein>
    <recommendedName>
        <fullName evidence="1">NTP pyrophosphohydrolase MazG-like domain-containing protein</fullName>
    </recommendedName>
</protein>